<dbReference type="Proteomes" id="UP000269265">
    <property type="component" value="Unassembled WGS sequence"/>
</dbReference>
<organism evidence="1 2">
    <name type="scientific">Aquabacterium soli</name>
    <dbReference type="NCBI Taxonomy" id="2493092"/>
    <lineage>
        <taxon>Bacteria</taxon>
        <taxon>Pseudomonadati</taxon>
        <taxon>Pseudomonadota</taxon>
        <taxon>Betaproteobacteria</taxon>
        <taxon>Burkholderiales</taxon>
        <taxon>Aquabacterium</taxon>
    </lineage>
</organism>
<dbReference type="EMBL" id="RSED01000013">
    <property type="protein sequence ID" value="RRS03209.1"/>
    <property type="molecule type" value="Genomic_DNA"/>
</dbReference>
<name>A0A3R8S612_9BURK</name>
<proteinExistence type="predicted"/>
<dbReference type="RefSeq" id="WP_125244301.1">
    <property type="nucleotide sequence ID" value="NZ_RSED01000013.1"/>
</dbReference>
<keyword evidence="2" id="KW-1185">Reference proteome</keyword>
<comment type="caution">
    <text evidence="1">The sequence shown here is derived from an EMBL/GenBank/DDBJ whole genome shotgun (WGS) entry which is preliminary data.</text>
</comment>
<evidence type="ECO:0000313" key="2">
    <source>
        <dbReference type="Proteomes" id="UP000269265"/>
    </source>
</evidence>
<gene>
    <name evidence="1" type="ORF">EIP75_16075</name>
</gene>
<accession>A0A3R8S612</accession>
<protein>
    <submittedName>
        <fullName evidence="1">Uncharacterized protein</fullName>
    </submittedName>
</protein>
<evidence type="ECO:0000313" key="1">
    <source>
        <dbReference type="EMBL" id="RRS03209.1"/>
    </source>
</evidence>
<dbReference type="OrthoDB" id="8811924at2"/>
<dbReference type="AlphaFoldDB" id="A0A3R8S612"/>
<sequence>MKDNIMKCTKQTFPALNISLLENGLVRFEDESFSEGCIVDAHPAQIQVAAAMMGVPVPDRLRATLAKILARIEVLCERSRDLERMLADALTAGQHVGVELNSAEHIAERLADLAQDLGDIAETPEPGAPLATGGPGGQLSLVQA</sequence>
<reference evidence="1 2" key="1">
    <citation type="submission" date="2018-12" db="EMBL/GenBank/DDBJ databases">
        <title>The whole draft genome of Aquabacterium sp. SJQ9.</title>
        <authorList>
            <person name="Sun L."/>
            <person name="Gao X."/>
            <person name="Chen W."/>
            <person name="Huang K."/>
        </authorList>
    </citation>
    <scope>NUCLEOTIDE SEQUENCE [LARGE SCALE GENOMIC DNA]</scope>
    <source>
        <strain evidence="1 2">SJQ9</strain>
    </source>
</reference>